<accession>A0ABP7JXA0</accession>
<protein>
    <submittedName>
        <fullName evidence="1">Uncharacterized protein</fullName>
    </submittedName>
</protein>
<evidence type="ECO:0000313" key="2">
    <source>
        <dbReference type="Proteomes" id="UP001399917"/>
    </source>
</evidence>
<dbReference type="Proteomes" id="UP001399917">
    <property type="component" value="Unassembled WGS sequence"/>
</dbReference>
<dbReference type="EMBL" id="BAABDF010000003">
    <property type="protein sequence ID" value="GAA3857918.1"/>
    <property type="molecule type" value="Genomic_DNA"/>
</dbReference>
<gene>
    <name evidence="1" type="ORF">GCM10022404_05920</name>
</gene>
<proteinExistence type="predicted"/>
<comment type="caution">
    <text evidence="1">The sequence shown here is derived from an EMBL/GenBank/DDBJ whole genome shotgun (WGS) entry which is preliminary data.</text>
</comment>
<sequence>MKRDTLTLVLVGLFIVGPAILALSAYMVTQNPALRPLGITFEKLVEAGQISDKSMILAVIDIGTDAPGKASETDYVDALQSAFSRYDVEAQVRFRTVPGGRDVFVTYLVGQSRIGPYPVSRAAEGIRPAAEAERMLVAQRTAVAREAARRAALEPSFWDRIFN</sequence>
<name>A0ABP7JXA0_9RHOB</name>
<evidence type="ECO:0000313" key="1">
    <source>
        <dbReference type="EMBL" id="GAA3857918.1"/>
    </source>
</evidence>
<keyword evidence="2" id="KW-1185">Reference proteome</keyword>
<reference evidence="2" key="1">
    <citation type="journal article" date="2019" name="Int. J. Syst. Evol. Microbiol.">
        <title>The Global Catalogue of Microorganisms (GCM) 10K type strain sequencing project: providing services to taxonomists for standard genome sequencing and annotation.</title>
        <authorList>
            <consortium name="The Broad Institute Genomics Platform"/>
            <consortium name="The Broad Institute Genome Sequencing Center for Infectious Disease"/>
            <person name="Wu L."/>
            <person name="Ma J."/>
        </authorList>
    </citation>
    <scope>NUCLEOTIDE SEQUENCE [LARGE SCALE GENOMIC DNA]</scope>
    <source>
        <strain evidence="2">JCM 17190</strain>
    </source>
</reference>
<dbReference type="RefSeq" id="WP_344843256.1">
    <property type="nucleotide sequence ID" value="NZ_BAABDF010000003.1"/>
</dbReference>
<organism evidence="1 2">
    <name type="scientific">Celeribacter arenosi</name>
    <dbReference type="NCBI Taxonomy" id="792649"/>
    <lineage>
        <taxon>Bacteria</taxon>
        <taxon>Pseudomonadati</taxon>
        <taxon>Pseudomonadota</taxon>
        <taxon>Alphaproteobacteria</taxon>
        <taxon>Rhodobacterales</taxon>
        <taxon>Roseobacteraceae</taxon>
        <taxon>Celeribacter</taxon>
    </lineage>
</organism>